<dbReference type="InterPro" id="IPR051043">
    <property type="entry name" value="Sulfatase_Mod_Factor_Kinase"/>
</dbReference>
<dbReference type="PANTHER" id="PTHR23150">
    <property type="entry name" value="SULFATASE MODIFYING FACTOR 1, 2"/>
    <property type="match status" value="1"/>
</dbReference>
<dbReference type="GO" id="GO:0120147">
    <property type="term" value="F:formylglycine-generating oxidase activity"/>
    <property type="evidence" value="ECO:0007669"/>
    <property type="project" value="TreeGrafter"/>
</dbReference>
<organism evidence="2">
    <name type="scientific">marine metagenome</name>
    <dbReference type="NCBI Taxonomy" id="408172"/>
    <lineage>
        <taxon>unclassified sequences</taxon>
        <taxon>metagenomes</taxon>
        <taxon>ecological metagenomes</taxon>
    </lineage>
</organism>
<dbReference type="Gene3D" id="3.90.1580.10">
    <property type="entry name" value="paralog of FGE (formylglycine-generating enzyme)"/>
    <property type="match status" value="1"/>
</dbReference>
<proteinExistence type="predicted"/>
<dbReference type="InterPro" id="IPR005532">
    <property type="entry name" value="SUMF_dom"/>
</dbReference>
<sequence>LLLRPKLFLLMLAVFFLPLSGWAQPTADNSLEGEMIYIPSGHFLFGTNKKDEIAEALSLGIPKPWYADETPRQKIFLKGFYIDRFEVTNERYKKYVDDLGAAPPENWENNNFPEGKNKEPVIWVTWF</sequence>
<reference evidence="2" key="1">
    <citation type="submission" date="2018-05" db="EMBL/GenBank/DDBJ databases">
        <authorList>
            <person name="Lanie J.A."/>
            <person name="Ng W.-L."/>
            <person name="Kazmierczak K.M."/>
            <person name="Andrzejewski T.M."/>
            <person name="Davidsen T.M."/>
            <person name="Wayne K.J."/>
            <person name="Tettelin H."/>
            <person name="Glass J.I."/>
            <person name="Rusch D."/>
            <person name="Podicherti R."/>
            <person name="Tsui H.-C.T."/>
            <person name="Winkler M.E."/>
        </authorList>
    </citation>
    <scope>NUCLEOTIDE SEQUENCE</scope>
</reference>
<dbReference type="AlphaFoldDB" id="A0A381V296"/>
<protein>
    <recommendedName>
        <fullName evidence="1">Sulfatase-modifying factor enzyme-like domain-containing protein</fullName>
    </recommendedName>
</protein>
<dbReference type="PANTHER" id="PTHR23150:SF19">
    <property type="entry name" value="FORMYLGLYCINE-GENERATING ENZYME"/>
    <property type="match status" value="1"/>
</dbReference>
<gene>
    <name evidence="2" type="ORF">METZ01_LOCUS86631</name>
</gene>
<evidence type="ECO:0000259" key="1">
    <source>
        <dbReference type="Pfam" id="PF03781"/>
    </source>
</evidence>
<feature type="non-terminal residue" evidence="2">
    <location>
        <position position="1"/>
    </location>
</feature>
<dbReference type="SUPFAM" id="SSF56436">
    <property type="entry name" value="C-type lectin-like"/>
    <property type="match status" value="1"/>
</dbReference>
<name>A0A381V296_9ZZZZ</name>
<dbReference type="InterPro" id="IPR042095">
    <property type="entry name" value="SUMF_sf"/>
</dbReference>
<feature type="domain" description="Sulfatase-modifying factor enzyme-like" evidence="1">
    <location>
        <begin position="33"/>
        <end position="126"/>
    </location>
</feature>
<accession>A0A381V296</accession>
<evidence type="ECO:0000313" key="2">
    <source>
        <dbReference type="EMBL" id="SVA33777.1"/>
    </source>
</evidence>
<dbReference type="EMBL" id="UINC01007521">
    <property type="protein sequence ID" value="SVA33777.1"/>
    <property type="molecule type" value="Genomic_DNA"/>
</dbReference>
<feature type="non-terminal residue" evidence="2">
    <location>
        <position position="127"/>
    </location>
</feature>
<dbReference type="InterPro" id="IPR016187">
    <property type="entry name" value="CTDL_fold"/>
</dbReference>
<dbReference type="Pfam" id="PF03781">
    <property type="entry name" value="FGE-sulfatase"/>
    <property type="match status" value="1"/>
</dbReference>